<feature type="domain" description="ADP ribosyltransferase" evidence="1">
    <location>
        <begin position="167"/>
        <end position="325"/>
    </location>
</feature>
<comment type="caution">
    <text evidence="2">The sequence shown here is derived from an EMBL/GenBank/DDBJ whole genome shotgun (WGS) entry which is preliminary data.</text>
</comment>
<dbReference type="AlphaFoldDB" id="A0A0R1Z2E4"/>
<dbReference type="Pfam" id="PF03496">
    <property type="entry name" value="ADPrib_exo_Tox"/>
    <property type="match status" value="1"/>
</dbReference>
<evidence type="ECO:0000259" key="1">
    <source>
        <dbReference type="Pfam" id="PF03496"/>
    </source>
</evidence>
<name>A0A0R1Z2E4_9LACO</name>
<dbReference type="SUPFAM" id="SSF56399">
    <property type="entry name" value="ADP-ribosylation"/>
    <property type="match status" value="1"/>
</dbReference>
<evidence type="ECO:0000313" key="2">
    <source>
        <dbReference type="EMBL" id="KRM45155.1"/>
    </source>
</evidence>
<accession>A0A0R1Z2E4</accession>
<dbReference type="EMBL" id="AZGK01000019">
    <property type="protein sequence ID" value="KRM45155.1"/>
    <property type="molecule type" value="Genomic_DNA"/>
</dbReference>
<evidence type="ECO:0000313" key="3">
    <source>
        <dbReference type="Proteomes" id="UP000051957"/>
    </source>
</evidence>
<dbReference type="Gene3D" id="3.90.176.10">
    <property type="entry name" value="Toxin ADP-ribosyltransferase, Chain A, domain 1"/>
    <property type="match status" value="1"/>
</dbReference>
<sequence length="363" mass="41013">MNAHLFNCYFKYHRDILNTNFTKGVFYMSNYNKALAFAVTLTALFTFPNNVNAKTNVPTTKIPKSESIHVIQSNTDSHTYNFGKKQYVTEKVTTAYGLNNQQPNYQDPVSISKNVVLTVVKKMPRENGYLVSIPGSSENFFIKNINDYTYSTKTITLTQNGQKKLLKNSFKWSKTLNKKEIRALRYYTGNGYTNINTALRSPNKNIAKKISQKINLIKYSIGTFKLASPLTVYRGTSLEGLKQSLSGKAIADGEQYEDRAFSSTSINKMIATGFSSKVILKINLPEGYHGAYIDPISENKGEEEYLLKNNTKLITTKIQKVKTHTISTMEFVKTSAKGKIISQKNKKHSSNAAYWLITLNLEN</sequence>
<dbReference type="GO" id="GO:0005576">
    <property type="term" value="C:extracellular region"/>
    <property type="evidence" value="ECO:0007669"/>
    <property type="project" value="InterPro"/>
</dbReference>
<dbReference type="PROSITE" id="PS51996">
    <property type="entry name" value="TR_MART"/>
    <property type="match status" value="1"/>
</dbReference>
<dbReference type="InterPro" id="IPR003540">
    <property type="entry name" value="ADP-ribosyltransferase"/>
</dbReference>
<protein>
    <submittedName>
        <fullName evidence="2">Clostridial binary toxin A</fullName>
    </submittedName>
</protein>
<reference evidence="2 3" key="1">
    <citation type="journal article" date="2015" name="Genome Announc.">
        <title>Expanding the biotechnology potential of lactobacilli through comparative genomics of 213 strains and associated genera.</title>
        <authorList>
            <person name="Sun Z."/>
            <person name="Harris H.M."/>
            <person name="McCann A."/>
            <person name="Guo C."/>
            <person name="Argimon S."/>
            <person name="Zhang W."/>
            <person name="Yang X."/>
            <person name="Jeffery I.B."/>
            <person name="Cooney J.C."/>
            <person name="Kagawa T.F."/>
            <person name="Liu W."/>
            <person name="Song Y."/>
            <person name="Salvetti E."/>
            <person name="Wrobel A."/>
            <person name="Rasinkangas P."/>
            <person name="Parkhill J."/>
            <person name="Rea M.C."/>
            <person name="O'Sullivan O."/>
            <person name="Ritari J."/>
            <person name="Douillard F.P."/>
            <person name="Paul Ross R."/>
            <person name="Yang R."/>
            <person name="Briner A.E."/>
            <person name="Felis G.E."/>
            <person name="de Vos W.M."/>
            <person name="Barrangou R."/>
            <person name="Klaenhammer T.R."/>
            <person name="Caufield P.W."/>
            <person name="Cui Y."/>
            <person name="Zhang H."/>
            <person name="O'Toole P.W."/>
        </authorList>
    </citation>
    <scope>NUCLEOTIDE SEQUENCE [LARGE SCALE GENOMIC DNA]</scope>
    <source>
        <strain evidence="2 3">DSM 5707</strain>
    </source>
</reference>
<dbReference type="Proteomes" id="UP000051957">
    <property type="component" value="Unassembled WGS sequence"/>
</dbReference>
<dbReference type="PATRIC" id="fig|1423784.4.peg.911"/>
<organism evidence="2 3">
    <name type="scientific">Lentilactobacillus parabuchneri DSM 5707 = NBRC 107865</name>
    <dbReference type="NCBI Taxonomy" id="1423784"/>
    <lineage>
        <taxon>Bacteria</taxon>
        <taxon>Bacillati</taxon>
        <taxon>Bacillota</taxon>
        <taxon>Bacilli</taxon>
        <taxon>Lactobacillales</taxon>
        <taxon>Lactobacillaceae</taxon>
        <taxon>Lentilactobacillus</taxon>
    </lineage>
</organism>
<gene>
    <name evidence="2" type="ORF">FC51_GL000908</name>
</gene>
<proteinExistence type="predicted"/>